<dbReference type="OrthoDB" id="277832at2759"/>
<dbReference type="Gene3D" id="3.90.1140.10">
    <property type="entry name" value="Cyclic phosphodiesterase"/>
    <property type="match status" value="1"/>
</dbReference>
<dbReference type="EMBL" id="VTPC01090205">
    <property type="protein sequence ID" value="KAF2884273.1"/>
    <property type="molecule type" value="Genomic_DNA"/>
</dbReference>
<dbReference type="GO" id="GO:0005634">
    <property type="term" value="C:nucleus"/>
    <property type="evidence" value="ECO:0007669"/>
    <property type="project" value="TreeGrafter"/>
</dbReference>
<dbReference type="InterPro" id="IPR004088">
    <property type="entry name" value="KH_dom_type_1"/>
</dbReference>
<gene>
    <name evidence="3" type="ORF">ILUMI_21894</name>
</gene>
<comment type="caution">
    <text evidence="3">The sequence shown here is derived from an EMBL/GenBank/DDBJ whole genome shotgun (WGS) entry which is preliminary data.</text>
</comment>
<dbReference type="PANTHER" id="PTHR13360:SF1">
    <property type="entry name" value="ACTIVATING SIGNAL COINTEGRATOR 1 COMPLEX SUBUNIT 1"/>
    <property type="match status" value="1"/>
</dbReference>
<evidence type="ECO:0000256" key="1">
    <source>
        <dbReference type="PROSITE-ProRule" id="PRU00117"/>
    </source>
</evidence>
<dbReference type="SUPFAM" id="SSF54791">
    <property type="entry name" value="Eukaryotic type KH-domain (KH-domain type I)"/>
    <property type="match status" value="1"/>
</dbReference>
<dbReference type="Proteomes" id="UP000801492">
    <property type="component" value="Unassembled WGS sequence"/>
</dbReference>
<evidence type="ECO:0000259" key="2">
    <source>
        <dbReference type="SMART" id="SM00322"/>
    </source>
</evidence>
<dbReference type="InterPro" id="IPR019510">
    <property type="entry name" value="AKAP7-like_phosphoesterase"/>
</dbReference>
<dbReference type="CDD" id="cd22419">
    <property type="entry name" value="KH-I_ASCC1"/>
    <property type="match status" value="1"/>
</dbReference>
<dbReference type="AlphaFoldDB" id="A0A8K0CBL0"/>
<keyword evidence="4" id="KW-1185">Reference proteome</keyword>
<dbReference type="SMART" id="SM00322">
    <property type="entry name" value="KH"/>
    <property type="match status" value="1"/>
</dbReference>
<dbReference type="Pfam" id="PF10469">
    <property type="entry name" value="AKAP7_NLS"/>
    <property type="match status" value="1"/>
</dbReference>
<reference evidence="3" key="1">
    <citation type="submission" date="2019-08" db="EMBL/GenBank/DDBJ databases">
        <title>The genome of the North American firefly Photinus pyralis.</title>
        <authorList>
            <consortium name="Photinus pyralis genome working group"/>
            <person name="Fallon T.R."/>
            <person name="Sander Lower S.E."/>
            <person name="Weng J.-K."/>
        </authorList>
    </citation>
    <scope>NUCLEOTIDE SEQUENCE</scope>
    <source>
        <strain evidence="3">TRF0915ILg1</strain>
        <tissue evidence="3">Whole body</tissue>
    </source>
</reference>
<dbReference type="Pfam" id="PF00013">
    <property type="entry name" value="KH_1"/>
    <property type="match status" value="1"/>
</dbReference>
<dbReference type="InterPro" id="IPR047538">
    <property type="entry name" value="KH-I_ASCC1"/>
</dbReference>
<name>A0A8K0CBL0_IGNLU</name>
<dbReference type="PIRSF" id="PIRSF027019">
    <property type="entry name" value="Euk_LigT"/>
    <property type="match status" value="1"/>
</dbReference>
<dbReference type="PROSITE" id="PS50084">
    <property type="entry name" value="KH_TYPE_1"/>
    <property type="match status" value="1"/>
</dbReference>
<evidence type="ECO:0000313" key="4">
    <source>
        <dbReference type="Proteomes" id="UP000801492"/>
    </source>
</evidence>
<dbReference type="InterPro" id="IPR009210">
    <property type="entry name" value="ASCC1"/>
</dbReference>
<protein>
    <recommendedName>
        <fullName evidence="2">K Homology domain-containing protein</fullName>
    </recommendedName>
</protein>
<accession>A0A8K0CBL0</accession>
<dbReference type="GO" id="GO:0003723">
    <property type="term" value="F:RNA binding"/>
    <property type="evidence" value="ECO:0007669"/>
    <property type="project" value="UniProtKB-UniRule"/>
</dbReference>
<dbReference type="GO" id="GO:0006307">
    <property type="term" value="P:DNA alkylation repair"/>
    <property type="evidence" value="ECO:0007669"/>
    <property type="project" value="InterPro"/>
</dbReference>
<keyword evidence="1" id="KW-0694">RNA-binding</keyword>
<dbReference type="InterPro" id="IPR036612">
    <property type="entry name" value="KH_dom_type_1_sf"/>
</dbReference>
<sequence>MDAPGSDILFSKDPLVFTNPKLINIGEYCVRDFQVHTNVPINSQNLAPYEEDDNIVSCMDVEYNYDMKITKTGKFLIEFHVPSAFFGSIIGSKGVVRRKIEQDTHTSIKIPRQGEEGDVIITGGNERDVIRAKSRVDIIIWQTRDKHPLTHFVSVPMVSDMIKHNFDIFKANLLTGTMIRGLDASMFQNPNKLHLTIATLVLLDEVEQNQAVQVLKQCKEEIINPLFTSVEPLRITLRGLEIMNDDPTNVDVLYGKVSVNPPKYNDCFQKVADGIVNYLANKGLVRRQYESVKLHVTLINSLFRKTNTDSKQKREPFDSTLILEKYKNFHFGEEDLNYIHLSVRFTTSEGAYYDALTTVSIK</sequence>
<proteinExistence type="predicted"/>
<organism evidence="3 4">
    <name type="scientific">Ignelater luminosus</name>
    <name type="common">Cucubano</name>
    <name type="synonym">Pyrophorus luminosus</name>
    <dbReference type="NCBI Taxonomy" id="2038154"/>
    <lineage>
        <taxon>Eukaryota</taxon>
        <taxon>Metazoa</taxon>
        <taxon>Ecdysozoa</taxon>
        <taxon>Arthropoda</taxon>
        <taxon>Hexapoda</taxon>
        <taxon>Insecta</taxon>
        <taxon>Pterygota</taxon>
        <taxon>Neoptera</taxon>
        <taxon>Endopterygota</taxon>
        <taxon>Coleoptera</taxon>
        <taxon>Polyphaga</taxon>
        <taxon>Elateriformia</taxon>
        <taxon>Elateroidea</taxon>
        <taxon>Elateridae</taxon>
        <taxon>Agrypninae</taxon>
        <taxon>Pyrophorini</taxon>
        <taxon>Ignelater</taxon>
    </lineage>
</organism>
<dbReference type="InterPro" id="IPR004087">
    <property type="entry name" value="KH_dom"/>
</dbReference>
<dbReference type="Gene3D" id="3.30.1370.10">
    <property type="entry name" value="K Homology domain, type 1"/>
    <property type="match status" value="1"/>
</dbReference>
<feature type="domain" description="K Homology" evidence="2">
    <location>
        <begin position="73"/>
        <end position="141"/>
    </location>
</feature>
<evidence type="ECO:0000313" key="3">
    <source>
        <dbReference type="EMBL" id="KAF2884273.1"/>
    </source>
</evidence>
<dbReference type="PANTHER" id="PTHR13360">
    <property type="entry name" value="ACTIVATING SIGNAL COINTEGRATOR 1 COMPLEX SUBUNIT 1"/>
    <property type="match status" value="1"/>
</dbReference>
<dbReference type="GO" id="GO:0006355">
    <property type="term" value="P:regulation of DNA-templated transcription"/>
    <property type="evidence" value="ECO:0007669"/>
    <property type="project" value="TreeGrafter"/>
</dbReference>